<feature type="region of interest" description="Disordered" evidence="1">
    <location>
        <begin position="27"/>
        <end position="46"/>
    </location>
</feature>
<dbReference type="Proteomes" id="UP001321473">
    <property type="component" value="Unassembled WGS sequence"/>
</dbReference>
<evidence type="ECO:0000313" key="3">
    <source>
        <dbReference type="EMBL" id="KAK8784991.1"/>
    </source>
</evidence>
<evidence type="ECO:0000256" key="1">
    <source>
        <dbReference type="SAM" id="MobiDB-lite"/>
    </source>
</evidence>
<feature type="transmembrane region" description="Helical" evidence="2">
    <location>
        <begin position="121"/>
        <end position="145"/>
    </location>
</feature>
<keyword evidence="2" id="KW-0472">Membrane</keyword>
<dbReference type="AlphaFoldDB" id="A0AAQ4FE41"/>
<dbReference type="EMBL" id="JARKHS020004043">
    <property type="protein sequence ID" value="KAK8784991.1"/>
    <property type="molecule type" value="Genomic_DNA"/>
</dbReference>
<sequence>MTRATETAEIIHKHLEPLPKESCELIREGAPVPPDPPSETWNPDPKSVGTSSQFFLVGWKHRVGGMECLCLYSLLLPLCWWMTNSVPRCVAALAPFVTLPVLRTLGADEAAAAFLTQALPLFLWLTALTYAMSLFVPKAAVALLLNLAVDKILTCIHDCELDRTLSEQEEQRYTGTRCTLSLHFL</sequence>
<evidence type="ECO:0000256" key="2">
    <source>
        <dbReference type="SAM" id="Phobius"/>
    </source>
</evidence>
<evidence type="ECO:0000313" key="4">
    <source>
        <dbReference type="Proteomes" id="UP001321473"/>
    </source>
</evidence>
<comment type="caution">
    <text evidence="3">The sequence shown here is derived from an EMBL/GenBank/DDBJ whole genome shotgun (WGS) entry which is preliminary data.</text>
</comment>
<keyword evidence="4" id="KW-1185">Reference proteome</keyword>
<dbReference type="InterPro" id="IPR029033">
    <property type="entry name" value="His_PPase_superfam"/>
</dbReference>
<name>A0AAQ4FE41_AMBAM</name>
<proteinExistence type="predicted"/>
<reference evidence="3 4" key="1">
    <citation type="journal article" date="2023" name="Arcadia Sci">
        <title>De novo assembly of a long-read Amblyomma americanum tick genome.</title>
        <authorList>
            <person name="Chou S."/>
            <person name="Poskanzer K.E."/>
            <person name="Rollins M."/>
            <person name="Thuy-Boun P.S."/>
        </authorList>
    </citation>
    <scope>NUCLEOTIDE SEQUENCE [LARGE SCALE GENOMIC DNA]</scope>
    <source>
        <strain evidence="3">F_SG_1</strain>
        <tissue evidence="3">Salivary glands</tissue>
    </source>
</reference>
<protein>
    <submittedName>
        <fullName evidence="3">Uncharacterized protein</fullName>
    </submittedName>
</protein>
<accession>A0AAQ4FE41</accession>
<dbReference type="GO" id="GO:0016791">
    <property type="term" value="F:phosphatase activity"/>
    <property type="evidence" value="ECO:0007669"/>
    <property type="project" value="UniProtKB-ARBA"/>
</dbReference>
<organism evidence="3 4">
    <name type="scientific">Amblyomma americanum</name>
    <name type="common">Lone star tick</name>
    <dbReference type="NCBI Taxonomy" id="6943"/>
    <lineage>
        <taxon>Eukaryota</taxon>
        <taxon>Metazoa</taxon>
        <taxon>Ecdysozoa</taxon>
        <taxon>Arthropoda</taxon>
        <taxon>Chelicerata</taxon>
        <taxon>Arachnida</taxon>
        <taxon>Acari</taxon>
        <taxon>Parasitiformes</taxon>
        <taxon>Ixodida</taxon>
        <taxon>Ixodoidea</taxon>
        <taxon>Ixodidae</taxon>
        <taxon>Amblyomminae</taxon>
        <taxon>Amblyomma</taxon>
    </lineage>
</organism>
<gene>
    <name evidence="3" type="ORF">V5799_008650</name>
</gene>
<keyword evidence="2" id="KW-0812">Transmembrane</keyword>
<dbReference type="Gene3D" id="3.40.50.1240">
    <property type="entry name" value="Phosphoglycerate mutase-like"/>
    <property type="match status" value="1"/>
</dbReference>
<keyword evidence="2" id="KW-1133">Transmembrane helix</keyword>